<organism evidence="7 8">
    <name type="scientific">Sphingobium yanoikuyae</name>
    <name type="common">Sphingomonas yanoikuyae</name>
    <dbReference type="NCBI Taxonomy" id="13690"/>
    <lineage>
        <taxon>Bacteria</taxon>
        <taxon>Pseudomonadati</taxon>
        <taxon>Pseudomonadota</taxon>
        <taxon>Alphaproteobacteria</taxon>
        <taxon>Sphingomonadales</taxon>
        <taxon>Sphingomonadaceae</taxon>
        <taxon>Sphingobium</taxon>
    </lineage>
</organism>
<dbReference type="PANTHER" id="PTHR30055:SF234">
    <property type="entry name" value="HTH-TYPE TRANSCRIPTIONAL REGULATOR BETI"/>
    <property type="match status" value="1"/>
</dbReference>
<evidence type="ECO:0000259" key="6">
    <source>
        <dbReference type="PROSITE" id="PS50977"/>
    </source>
</evidence>
<dbReference type="GO" id="GO:0003700">
    <property type="term" value="F:DNA-binding transcription factor activity"/>
    <property type="evidence" value="ECO:0007669"/>
    <property type="project" value="TreeGrafter"/>
</dbReference>
<evidence type="ECO:0000256" key="3">
    <source>
        <dbReference type="ARBA" id="ARBA00023163"/>
    </source>
</evidence>
<evidence type="ECO:0000313" key="8">
    <source>
        <dbReference type="Proteomes" id="UP000219422"/>
    </source>
</evidence>
<name>A0A291N0F8_SPHYA</name>
<sequence>MVRSWHRPGTQPTSYWRGAIAKILDNEPAASAATGEAAERDVARPRRRRRTREDVDQRICDAARQLFAERGYASTTTREIARQADVSETLLFRYYGDKASLFREVVIAPFHQLMAEFVALHPDPTGDFPGKAETRRFTRMVYELFEGNEEMFRALLTGPSLHEGEEAAPGLRDLAPFFDQSVDQVQQRYASAGMKPPFDLSIGVRLGFGMIAASVILRDALFPGRPPQREALIGVLEQLIAQSLTGPTLD</sequence>
<dbReference type="InterPro" id="IPR050109">
    <property type="entry name" value="HTH-type_TetR-like_transc_reg"/>
</dbReference>
<gene>
    <name evidence="7" type="ORF">A6768_12610</name>
</gene>
<keyword evidence="3" id="KW-0804">Transcription</keyword>
<keyword evidence="1" id="KW-0805">Transcription regulation</keyword>
<dbReference type="Pfam" id="PF00440">
    <property type="entry name" value="TetR_N"/>
    <property type="match status" value="1"/>
</dbReference>
<accession>A0A291N0F8</accession>
<feature type="DNA-binding region" description="H-T-H motif" evidence="4">
    <location>
        <begin position="76"/>
        <end position="95"/>
    </location>
</feature>
<dbReference type="RefSeq" id="WP_097383876.1">
    <property type="nucleotide sequence ID" value="NZ_CP023741.1"/>
</dbReference>
<dbReference type="EMBL" id="CP023741">
    <property type="protein sequence ID" value="ATI80751.1"/>
    <property type="molecule type" value="Genomic_DNA"/>
</dbReference>
<dbReference type="AlphaFoldDB" id="A0A291N0F8"/>
<feature type="region of interest" description="Disordered" evidence="5">
    <location>
        <begin position="30"/>
        <end position="54"/>
    </location>
</feature>
<dbReference type="InterPro" id="IPR001647">
    <property type="entry name" value="HTH_TetR"/>
</dbReference>
<protein>
    <submittedName>
        <fullName evidence="7">TetR family transcriptional regulator</fullName>
    </submittedName>
</protein>
<dbReference type="Gene3D" id="1.10.357.10">
    <property type="entry name" value="Tetracycline Repressor, domain 2"/>
    <property type="match status" value="1"/>
</dbReference>
<dbReference type="KEGG" id="sya:A6768_12610"/>
<dbReference type="PRINTS" id="PR00455">
    <property type="entry name" value="HTHTETR"/>
</dbReference>
<evidence type="ECO:0000256" key="4">
    <source>
        <dbReference type="PROSITE-ProRule" id="PRU00335"/>
    </source>
</evidence>
<dbReference type="SUPFAM" id="SSF46689">
    <property type="entry name" value="Homeodomain-like"/>
    <property type="match status" value="1"/>
</dbReference>
<evidence type="ECO:0000256" key="2">
    <source>
        <dbReference type="ARBA" id="ARBA00023125"/>
    </source>
</evidence>
<evidence type="ECO:0000256" key="1">
    <source>
        <dbReference type="ARBA" id="ARBA00023015"/>
    </source>
</evidence>
<proteinExistence type="predicted"/>
<dbReference type="GeneID" id="57777670"/>
<feature type="domain" description="HTH tetR-type" evidence="6">
    <location>
        <begin position="53"/>
        <end position="113"/>
    </location>
</feature>
<reference evidence="7 8" key="1">
    <citation type="submission" date="2017-10" db="EMBL/GenBank/DDBJ databases">
        <title>Sphingobium yanoikuyae S72.</title>
        <authorList>
            <person name="Sanchez E."/>
            <person name="Bustos P."/>
            <person name="Mendoza P."/>
            <person name="Guo X."/>
            <person name="Mendoza A."/>
        </authorList>
    </citation>
    <scope>NUCLEOTIDE SEQUENCE [LARGE SCALE GENOMIC DNA]</scope>
    <source>
        <strain evidence="7 8">S72</strain>
    </source>
</reference>
<dbReference type="GO" id="GO:0000976">
    <property type="term" value="F:transcription cis-regulatory region binding"/>
    <property type="evidence" value="ECO:0007669"/>
    <property type="project" value="TreeGrafter"/>
</dbReference>
<keyword evidence="2 4" id="KW-0238">DNA-binding</keyword>
<dbReference type="Proteomes" id="UP000219422">
    <property type="component" value="Chromosome"/>
</dbReference>
<dbReference type="PANTHER" id="PTHR30055">
    <property type="entry name" value="HTH-TYPE TRANSCRIPTIONAL REGULATOR RUTR"/>
    <property type="match status" value="1"/>
</dbReference>
<evidence type="ECO:0000313" key="7">
    <source>
        <dbReference type="EMBL" id="ATI80751.1"/>
    </source>
</evidence>
<dbReference type="InterPro" id="IPR009057">
    <property type="entry name" value="Homeodomain-like_sf"/>
</dbReference>
<evidence type="ECO:0000256" key="5">
    <source>
        <dbReference type="SAM" id="MobiDB-lite"/>
    </source>
</evidence>
<dbReference type="PROSITE" id="PS50977">
    <property type="entry name" value="HTH_TETR_2"/>
    <property type="match status" value="1"/>
</dbReference>